<feature type="region of interest" description="Disordered" evidence="2">
    <location>
        <begin position="576"/>
        <end position="608"/>
    </location>
</feature>
<feature type="compositionally biased region" description="Acidic residues" evidence="2">
    <location>
        <begin position="584"/>
        <end position="606"/>
    </location>
</feature>
<feature type="compositionally biased region" description="Polar residues" evidence="2">
    <location>
        <begin position="787"/>
        <end position="797"/>
    </location>
</feature>
<evidence type="ECO:0000256" key="1">
    <source>
        <dbReference type="PROSITE-ProRule" id="PRU00221"/>
    </source>
</evidence>
<feature type="repeat" description="WD" evidence="1">
    <location>
        <begin position="267"/>
        <end position="299"/>
    </location>
</feature>
<dbReference type="Gene3D" id="2.130.10.10">
    <property type="entry name" value="YVTN repeat-like/Quinoprotein amine dehydrogenase"/>
    <property type="match status" value="2"/>
</dbReference>
<dbReference type="InterPro" id="IPR046351">
    <property type="entry name" value="UTP4"/>
</dbReference>
<keyword evidence="1" id="KW-0853">WD repeat</keyword>
<gene>
    <name evidence="3" type="ORF">PVAG01_09819</name>
</gene>
<reference evidence="3 4" key="1">
    <citation type="submission" date="2024-06" db="EMBL/GenBank/DDBJ databases">
        <title>Complete genome of Phlyctema vagabunda strain 19-DSS-EL-015.</title>
        <authorList>
            <person name="Fiorenzani C."/>
        </authorList>
    </citation>
    <scope>NUCLEOTIDE SEQUENCE [LARGE SCALE GENOMIC DNA]</scope>
    <source>
        <strain evidence="3 4">19-DSS-EL-015</strain>
    </source>
</reference>
<sequence length="918" mass="101033">MDIHRCRFVPYPPSTINSLAFSHSYVAKSQKAASPRLAVGRANGDIEIWNPLKGAWLQETVIHGGQDRSIDGLVWIQDPSEEVSEGRTIIGKSRLFSIGYTTTVTEWDLENGRPLRQTSGNHGEIWCLAAQPALAPGETDATGWEGQYLVTGCTDGALVLYSTADDDLQLKRVLVRPSSKKAKIISITFQDRNFVVAGCTDSTIRVYDIRTGTMVRSMSLGVGPSGGPKEIIVWTVKVLAGGNIISGDSTGELRIWSGKTYSLIQRIKGHRQDILSLATSHDGKAIFSGGMDRRTVVYKHVGGAKSRWAEVGHRRYHDHDVKTMATLEAKGISVVVSGGPDASPMVLPLQQFGMENQRALPYLSQEPALKSSSKKRLLMSWWDREVDIWRLTKPKSTDATEQGDEPTAQNRKLISKILIKGEANISSAALSSDGNLLAVATAEEIKMFQLRVRRSDDGESLKVVKIALPLAFSRGARLVEFSSDGKWLCIVRDNSRIVVARIISDGKGTASSIRVLASTSRLERINRQIEKHVLLGGLGSYERSITRAVFSSDSRILAVSDLAGYIDTWVLSGNEDTTESLLETSEEEDDESSSDSSSESEDEDGEDAKPKLVFGQHWARNPVASQLPKLPSTPIILTFRPSTASSTVELPNPPATRTTPHPISHSLPHGEDRLVVVTASNKIYEFSVLGGSLTPWSRRNTPQSFPIDFQQLRDQARGCIWDVSPLGSDKGRERLWIYGINFLFLFDLSVDFPPHAALAEAVEDEEQPGPVNSKKRKLNPSIKLGKQQHSGAGSSIPSGHMSIGPVVARVTHEDDETISQPYLLHSHATESNSDSDSESEYAGNAVALLKERAEADEDEERKENWWFTFKYRPILGLAQIGESSGETGPEVALVERPIWEADLPPRYYGDQEWAKEDY</sequence>
<dbReference type="Pfam" id="PF00400">
    <property type="entry name" value="WD40"/>
    <property type="match status" value="1"/>
</dbReference>
<dbReference type="Proteomes" id="UP001629113">
    <property type="component" value="Unassembled WGS sequence"/>
</dbReference>
<dbReference type="EMBL" id="JBFCZG010000009">
    <property type="protein sequence ID" value="KAL3418104.1"/>
    <property type="molecule type" value="Genomic_DNA"/>
</dbReference>
<dbReference type="InterPro" id="IPR015943">
    <property type="entry name" value="WD40/YVTN_repeat-like_dom_sf"/>
</dbReference>
<evidence type="ECO:0000313" key="3">
    <source>
        <dbReference type="EMBL" id="KAL3418104.1"/>
    </source>
</evidence>
<dbReference type="SMART" id="SM00320">
    <property type="entry name" value="WD40"/>
    <property type="match status" value="7"/>
</dbReference>
<dbReference type="PROSITE" id="PS50082">
    <property type="entry name" value="WD_REPEATS_2"/>
    <property type="match status" value="2"/>
</dbReference>
<dbReference type="PANTHER" id="PTHR44163:SF1">
    <property type="entry name" value="U3 SMALL NUCLEOLAR RNA-ASSOCIATED PROTEIN 4 HOMOLOG"/>
    <property type="match status" value="1"/>
</dbReference>
<feature type="repeat" description="WD" evidence="1">
    <location>
        <begin position="177"/>
        <end position="217"/>
    </location>
</feature>
<dbReference type="InterPro" id="IPR001680">
    <property type="entry name" value="WD40_rpt"/>
</dbReference>
<feature type="region of interest" description="Disordered" evidence="2">
    <location>
        <begin position="761"/>
        <end position="802"/>
    </location>
</feature>
<organism evidence="3 4">
    <name type="scientific">Phlyctema vagabunda</name>
    <dbReference type="NCBI Taxonomy" id="108571"/>
    <lineage>
        <taxon>Eukaryota</taxon>
        <taxon>Fungi</taxon>
        <taxon>Dikarya</taxon>
        <taxon>Ascomycota</taxon>
        <taxon>Pezizomycotina</taxon>
        <taxon>Leotiomycetes</taxon>
        <taxon>Helotiales</taxon>
        <taxon>Dermateaceae</taxon>
        <taxon>Phlyctema</taxon>
    </lineage>
</organism>
<keyword evidence="4" id="KW-1185">Reference proteome</keyword>
<dbReference type="SUPFAM" id="SSF50978">
    <property type="entry name" value="WD40 repeat-like"/>
    <property type="match status" value="2"/>
</dbReference>
<comment type="caution">
    <text evidence="3">The sequence shown here is derived from an EMBL/GenBank/DDBJ whole genome shotgun (WGS) entry which is preliminary data.</text>
</comment>
<dbReference type="PANTHER" id="PTHR44163">
    <property type="entry name" value="U3 SMALL NUCLEOLAR RNA-ASSOCIATED PROTEIN 4 HOMOLOG"/>
    <property type="match status" value="1"/>
</dbReference>
<proteinExistence type="predicted"/>
<accession>A0ABR4P469</accession>
<name>A0ABR4P469_9HELO</name>
<evidence type="ECO:0000256" key="2">
    <source>
        <dbReference type="SAM" id="MobiDB-lite"/>
    </source>
</evidence>
<feature type="region of interest" description="Disordered" evidence="2">
    <location>
        <begin position="643"/>
        <end position="668"/>
    </location>
</feature>
<dbReference type="InterPro" id="IPR036322">
    <property type="entry name" value="WD40_repeat_dom_sf"/>
</dbReference>
<feature type="compositionally biased region" description="Polar residues" evidence="2">
    <location>
        <begin position="643"/>
        <end position="661"/>
    </location>
</feature>
<protein>
    <submittedName>
        <fullName evidence="3">U3 small nucleolar RNA-associated protein</fullName>
    </submittedName>
</protein>
<feature type="region of interest" description="Disordered" evidence="2">
    <location>
        <begin position="820"/>
        <end position="841"/>
    </location>
</feature>
<evidence type="ECO:0000313" key="4">
    <source>
        <dbReference type="Proteomes" id="UP001629113"/>
    </source>
</evidence>